<dbReference type="EMBL" id="CABFNP030001353">
    <property type="protein sequence ID" value="CAI6100780.1"/>
    <property type="molecule type" value="Genomic_DNA"/>
</dbReference>
<evidence type="ECO:0000313" key="2">
    <source>
        <dbReference type="EMBL" id="CAI6100780.1"/>
    </source>
</evidence>
<evidence type="ECO:0000313" key="3">
    <source>
        <dbReference type="Proteomes" id="UP001160390"/>
    </source>
</evidence>
<organism evidence="2 3">
    <name type="scientific">Clonostachys chloroleuca</name>
    <dbReference type="NCBI Taxonomy" id="1926264"/>
    <lineage>
        <taxon>Eukaryota</taxon>
        <taxon>Fungi</taxon>
        <taxon>Dikarya</taxon>
        <taxon>Ascomycota</taxon>
        <taxon>Pezizomycotina</taxon>
        <taxon>Sordariomycetes</taxon>
        <taxon>Hypocreomycetidae</taxon>
        <taxon>Hypocreales</taxon>
        <taxon>Bionectriaceae</taxon>
        <taxon>Clonostachys</taxon>
    </lineage>
</organism>
<dbReference type="PANTHER" id="PTHR33112:SF10">
    <property type="entry name" value="TOL"/>
    <property type="match status" value="1"/>
</dbReference>
<gene>
    <name evidence="2" type="ORF">CCHLO57077_00006814</name>
</gene>
<protein>
    <recommendedName>
        <fullName evidence="1">Heterokaryon incompatibility domain-containing protein</fullName>
    </recommendedName>
</protein>
<reference evidence="2" key="1">
    <citation type="submission" date="2023-01" db="EMBL/GenBank/DDBJ databases">
        <authorList>
            <person name="Piombo E."/>
        </authorList>
    </citation>
    <scope>NUCLEOTIDE SEQUENCE</scope>
</reference>
<dbReference type="PANTHER" id="PTHR33112">
    <property type="entry name" value="DOMAIN PROTEIN, PUTATIVE-RELATED"/>
    <property type="match status" value="1"/>
</dbReference>
<feature type="domain" description="Heterokaryon incompatibility" evidence="1">
    <location>
        <begin position="46"/>
        <end position="119"/>
    </location>
</feature>
<dbReference type="Proteomes" id="UP001160390">
    <property type="component" value="Unassembled WGS sequence"/>
</dbReference>
<keyword evidence="3" id="KW-1185">Reference proteome</keyword>
<proteinExistence type="predicted"/>
<accession>A0AA35QF10</accession>
<dbReference type="Pfam" id="PF06985">
    <property type="entry name" value="HET"/>
    <property type="match status" value="1"/>
</dbReference>
<sequence length="474" mass="54867">MDIQLIEAYGLPRDPYIALYDQQEQRSFSSPLEWQLPEDDFVEIPYNALPRAFKDAILVCRKLSVKYLWINDLCKNHDDDDDWEIATEKKATVYNNAELVLMFTGLVDGNDGLLCPRKSPTTISGTWPDGRPFEIYARPWLFHDPDTMNWLKGTPPQYSNRVESFQEQLLPRRRLWFTEGEAIFDCLTSTTCECGGFLDSDEDPSLPLRRILKTGAKYITETDESWIYHENWRNLVAKLSQLKTRNSPCDLGTISHLASRWANGYTGRYLAGLWEHDLVNHLRWYPIDEELPDEEPEECQVQPHLGPSWSWTAVSRKITWGSATFRNTKSFITIDLNRTECEVSSVSPFGPATSGHIFLTGRILKVRVRDSKRLFKDGIDGHVGFRSQEFPKDDIPLPQHVYCLRLCTKSVTSNHFDDDYALVLVPATADDLIRQHREVQVSKHVYKRFGLTNTYPHKAWNHEREANEVSMYLI</sequence>
<dbReference type="InterPro" id="IPR010730">
    <property type="entry name" value="HET"/>
</dbReference>
<dbReference type="AlphaFoldDB" id="A0AA35QF10"/>
<name>A0AA35QF10_9HYPO</name>
<comment type="caution">
    <text evidence="2">The sequence shown here is derived from an EMBL/GenBank/DDBJ whole genome shotgun (WGS) entry which is preliminary data.</text>
</comment>
<evidence type="ECO:0000259" key="1">
    <source>
        <dbReference type="Pfam" id="PF06985"/>
    </source>
</evidence>